<evidence type="ECO:0000313" key="3">
    <source>
        <dbReference type="Proteomes" id="UP001345219"/>
    </source>
</evidence>
<dbReference type="AlphaFoldDB" id="A0AAN7GW47"/>
<protein>
    <submittedName>
        <fullName evidence="2">Uncharacterized protein</fullName>
    </submittedName>
</protein>
<dbReference type="Proteomes" id="UP001345219">
    <property type="component" value="Chromosome 9"/>
</dbReference>
<evidence type="ECO:0000256" key="1">
    <source>
        <dbReference type="SAM" id="MobiDB-lite"/>
    </source>
</evidence>
<evidence type="ECO:0000313" key="2">
    <source>
        <dbReference type="EMBL" id="KAK4745019.1"/>
    </source>
</evidence>
<accession>A0AAN7GW47</accession>
<gene>
    <name evidence="2" type="ORF">SAY87_011331</name>
</gene>
<comment type="caution">
    <text evidence="2">The sequence shown here is derived from an EMBL/GenBank/DDBJ whole genome shotgun (WGS) entry which is preliminary data.</text>
</comment>
<sequence>MAAMALTNDLARSFHNIPYLAPPCGGLNHMGNSGFYYCREDDYGVSDTAGDDEHLLLCGISYFKKANVPDKAADRTFSFNALFMQLLAADDDLGSVPSPEGNERDEEAIAPCGGQGCL</sequence>
<dbReference type="EMBL" id="JAXIOK010000022">
    <property type="protein sequence ID" value="KAK4745019.1"/>
    <property type="molecule type" value="Genomic_DNA"/>
</dbReference>
<reference evidence="2 3" key="1">
    <citation type="journal article" date="2023" name="Hortic Res">
        <title>Pangenome of water caltrop reveals structural variations and asymmetric subgenome divergence after allopolyploidization.</title>
        <authorList>
            <person name="Zhang X."/>
            <person name="Chen Y."/>
            <person name="Wang L."/>
            <person name="Yuan Y."/>
            <person name="Fang M."/>
            <person name="Shi L."/>
            <person name="Lu R."/>
            <person name="Comes H.P."/>
            <person name="Ma Y."/>
            <person name="Chen Y."/>
            <person name="Huang G."/>
            <person name="Zhou Y."/>
            <person name="Zheng Z."/>
            <person name="Qiu Y."/>
        </authorList>
    </citation>
    <scope>NUCLEOTIDE SEQUENCE [LARGE SCALE GENOMIC DNA]</scope>
    <source>
        <tissue evidence="2">Roots</tissue>
    </source>
</reference>
<feature type="region of interest" description="Disordered" evidence="1">
    <location>
        <begin position="94"/>
        <end position="118"/>
    </location>
</feature>
<name>A0AAN7GW47_9MYRT</name>
<proteinExistence type="predicted"/>
<organism evidence="2 3">
    <name type="scientific">Trapa incisa</name>
    <dbReference type="NCBI Taxonomy" id="236973"/>
    <lineage>
        <taxon>Eukaryota</taxon>
        <taxon>Viridiplantae</taxon>
        <taxon>Streptophyta</taxon>
        <taxon>Embryophyta</taxon>
        <taxon>Tracheophyta</taxon>
        <taxon>Spermatophyta</taxon>
        <taxon>Magnoliopsida</taxon>
        <taxon>eudicotyledons</taxon>
        <taxon>Gunneridae</taxon>
        <taxon>Pentapetalae</taxon>
        <taxon>rosids</taxon>
        <taxon>malvids</taxon>
        <taxon>Myrtales</taxon>
        <taxon>Lythraceae</taxon>
        <taxon>Trapa</taxon>
    </lineage>
</organism>
<keyword evidence="3" id="KW-1185">Reference proteome</keyword>